<dbReference type="PANTHER" id="PTHR13369">
    <property type="match status" value="1"/>
</dbReference>
<dbReference type="Proteomes" id="UP000528457">
    <property type="component" value="Unassembled WGS sequence"/>
</dbReference>
<sequence length="406" mass="46745">MNSNCQQQYKDLFANLCADLQVQKEYWQSNAFREPELAWRDHLPKLHTALLALDDGQLAEMESDNAILGKFIQRYLPGFKALLSAADCVPSLSLSLPEVPHEMRFFANHIPGRKWQQIQYFSAHMEGRGERFVDWCCGKGHLGRYIARSRSAEVLGLEWDPVLVEEGRAMSLSLKAGAMDLKCCDVLSSESTQHLTGKDHVLALHACGDLHRELLNAAVAESMQAVSIAPCCYQKIRAEKHRFLSRLGQEQVLELRRQDLHTIVQETVTAPGAVRRRRIQLQQWRLGFDVLQRQLRGIDEYLSTPSLPQSALKLGFAGFCRLLAERRELPLTDEPDWDYFEKQGEQRFAEARRLDLLRLAYRRILEITVLLDQMLFLQEQSFQVELVEFCPKELSPRNLLINAWRD</sequence>
<gene>
    <name evidence="2" type="ORF">HNR48_000743</name>
</gene>
<accession>A0A7X0JS88</accession>
<keyword evidence="3" id="KW-1185">Reference proteome</keyword>
<comment type="caution">
    <text evidence="2">The sequence shown here is derived from an EMBL/GenBank/DDBJ whole genome shotgun (WGS) entry which is preliminary data.</text>
</comment>
<dbReference type="InterPro" id="IPR025714">
    <property type="entry name" value="Methyltranfer_dom"/>
</dbReference>
<reference evidence="2 3" key="1">
    <citation type="submission" date="2020-08" db="EMBL/GenBank/DDBJ databases">
        <title>Genomic Encyclopedia of Type Strains, Phase IV (KMG-IV): sequencing the most valuable type-strain genomes for metagenomic binning, comparative biology and taxonomic classification.</title>
        <authorList>
            <person name="Goeker M."/>
        </authorList>
    </citation>
    <scope>NUCLEOTIDE SEQUENCE [LARGE SCALE GENOMIC DNA]</scope>
    <source>
        <strain evidence="2 3">DSM 22368</strain>
    </source>
</reference>
<evidence type="ECO:0000313" key="3">
    <source>
        <dbReference type="Proteomes" id="UP000528457"/>
    </source>
</evidence>
<dbReference type="AlphaFoldDB" id="A0A7X0JS88"/>
<dbReference type="CDD" id="cd02440">
    <property type="entry name" value="AdoMet_MTases"/>
    <property type="match status" value="1"/>
</dbReference>
<dbReference type="SUPFAM" id="SSF53335">
    <property type="entry name" value="S-adenosyl-L-methionine-dependent methyltransferases"/>
    <property type="match status" value="1"/>
</dbReference>
<dbReference type="InParanoid" id="A0A7X0JS88"/>
<dbReference type="InterPro" id="IPR029063">
    <property type="entry name" value="SAM-dependent_MTases_sf"/>
</dbReference>
<organism evidence="2 3">
    <name type="scientific">Pseudoteredinibacter isoporae</name>
    <dbReference type="NCBI Taxonomy" id="570281"/>
    <lineage>
        <taxon>Bacteria</taxon>
        <taxon>Pseudomonadati</taxon>
        <taxon>Pseudomonadota</taxon>
        <taxon>Gammaproteobacteria</taxon>
        <taxon>Cellvibrionales</taxon>
        <taxon>Cellvibrionaceae</taxon>
        <taxon>Pseudoteredinibacter</taxon>
    </lineage>
</organism>
<dbReference type="EMBL" id="JACHHT010000001">
    <property type="protein sequence ID" value="MBB6520465.1"/>
    <property type="molecule type" value="Genomic_DNA"/>
</dbReference>
<feature type="domain" description="Methyltransferase" evidence="1">
    <location>
        <begin position="126"/>
        <end position="238"/>
    </location>
</feature>
<dbReference type="RefSeq" id="WP_166851204.1">
    <property type="nucleotide sequence ID" value="NZ_JAAONY010000001.1"/>
</dbReference>
<evidence type="ECO:0000259" key="1">
    <source>
        <dbReference type="Pfam" id="PF13679"/>
    </source>
</evidence>
<dbReference type="Gene3D" id="3.40.50.150">
    <property type="entry name" value="Vaccinia Virus protein VP39"/>
    <property type="match status" value="1"/>
</dbReference>
<dbReference type="PANTHER" id="PTHR13369:SF0">
    <property type="entry name" value="GLUTATHIONE S-TRANSFERASE C-TERMINAL DOMAIN-CONTAINING PROTEIN"/>
    <property type="match status" value="1"/>
</dbReference>
<evidence type="ECO:0000313" key="2">
    <source>
        <dbReference type="EMBL" id="MBB6520465.1"/>
    </source>
</evidence>
<proteinExistence type="predicted"/>
<name>A0A7X0JS88_9GAMM</name>
<protein>
    <recommendedName>
        <fullName evidence="1">Methyltransferase domain-containing protein</fullName>
    </recommendedName>
</protein>
<dbReference type="Pfam" id="PF13679">
    <property type="entry name" value="Methyltransf_32"/>
    <property type="match status" value="1"/>
</dbReference>